<dbReference type="Pfam" id="PF07575">
    <property type="entry name" value="Nucleopor_Nup85"/>
    <property type="match status" value="1"/>
</dbReference>
<evidence type="ECO:0000256" key="8">
    <source>
        <dbReference type="ARBA" id="ARBA00023242"/>
    </source>
</evidence>
<keyword evidence="5 9" id="KW-0653">Protein transport</keyword>
<dbReference type="GO" id="GO:0031080">
    <property type="term" value="C:nuclear pore outer ring"/>
    <property type="evidence" value="ECO:0007669"/>
    <property type="project" value="TreeGrafter"/>
</dbReference>
<comment type="function">
    <text evidence="9">Functions as a component of the nuclear pore complex (NPC).</text>
</comment>
<dbReference type="AlphaFoldDB" id="A0A3P6U3G8"/>
<dbReference type="Proteomes" id="UP000277928">
    <property type="component" value="Unassembled WGS sequence"/>
</dbReference>
<keyword evidence="6 9" id="KW-0811">Translocation</keyword>
<name>A0A3P6U3G8_LITSI</name>
<dbReference type="PANTHER" id="PTHR13373:SF21">
    <property type="entry name" value="NUCLEAR PORE COMPLEX PROTEIN NUP85"/>
    <property type="match status" value="1"/>
</dbReference>
<keyword evidence="3 9" id="KW-0813">Transport</keyword>
<dbReference type="STRING" id="42156.A0A3P6U3G8"/>
<evidence type="ECO:0000256" key="6">
    <source>
        <dbReference type="ARBA" id="ARBA00023010"/>
    </source>
</evidence>
<reference evidence="10 12" key="1">
    <citation type="submission" date="2018-08" db="EMBL/GenBank/DDBJ databases">
        <authorList>
            <person name="Laetsch R D."/>
            <person name="Stevens L."/>
            <person name="Kumar S."/>
            <person name="Blaxter L. M."/>
        </authorList>
    </citation>
    <scope>NUCLEOTIDE SEQUENCE [LARGE SCALE GENOMIC DNA]</scope>
</reference>
<organism evidence="10 12">
    <name type="scientific">Litomosoides sigmodontis</name>
    <name type="common">Filarial nematode worm</name>
    <dbReference type="NCBI Taxonomy" id="42156"/>
    <lineage>
        <taxon>Eukaryota</taxon>
        <taxon>Metazoa</taxon>
        <taxon>Ecdysozoa</taxon>
        <taxon>Nematoda</taxon>
        <taxon>Chromadorea</taxon>
        <taxon>Rhabditida</taxon>
        <taxon>Spirurina</taxon>
        <taxon>Spiruromorpha</taxon>
        <taxon>Filarioidea</taxon>
        <taxon>Onchocercidae</taxon>
        <taxon>Litomosoides</taxon>
    </lineage>
</organism>
<dbReference type="OrthoDB" id="17644at2759"/>
<dbReference type="InterPro" id="IPR011502">
    <property type="entry name" value="Nucleoporin_Nup85"/>
</dbReference>
<evidence type="ECO:0000256" key="2">
    <source>
        <dbReference type="ARBA" id="ARBA00005573"/>
    </source>
</evidence>
<dbReference type="OMA" id="MANCFRA"/>
<keyword evidence="4 9" id="KW-0509">mRNA transport</keyword>
<accession>A0A3P6U3G8</accession>
<dbReference type="GO" id="GO:0006606">
    <property type="term" value="P:protein import into nucleus"/>
    <property type="evidence" value="ECO:0007669"/>
    <property type="project" value="TreeGrafter"/>
</dbReference>
<keyword evidence="8 9" id="KW-0539">Nucleus</keyword>
<evidence type="ECO:0000313" key="12">
    <source>
        <dbReference type="Proteomes" id="UP000277928"/>
    </source>
</evidence>
<dbReference type="GO" id="GO:0017056">
    <property type="term" value="F:structural constituent of nuclear pore"/>
    <property type="evidence" value="ECO:0007669"/>
    <property type="project" value="TreeGrafter"/>
</dbReference>
<gene>
    <name evidence="10" type="ORF">NLS_LOCUS1853</name>
    <name evidence="11" type="ORF">NLS_LOCUS2168</name>
</gene>
<evidence type="ECO:0000256" key="7">
    <source>
        <dbReference type="ARBA" id="ARBA00023132"/>
    </source>
</evidence>
<keyword evidence="12" id="KW-1185">Reference proteome</keyword>
<evidence type="ECO:0000313" key="11">
    <source>
        <dbReference type="EMBL" id="VDK73573.1"/>
    </source>
</evidence>
<comment type="similarity">
    <text evidence="2 9">Belongs to the nucleoporin Nup85 family.</text>
</comment>
<protein>
    <recommendedName>
        <fullName evidence="9">Nuclear pore complex protein Nup85</fullName>
    </recommendedName>
</protein>
<evidence type="ECO:0000256" key="5">
    <source>
        <dbReference type="ARBA" id="ARBA00022927"/>
    </source>
</evidence>
<evidence type="ECO:0000256" key="4">
    <source>
        <dbReference type="ARBA" id="ARBA00022816"/>
    </source>
</evidence>
<comment type="subcellular location">
    <subcellularLocation>
        <location evidence="1 9">Nucleus</location>
        <location evidence="1 9">Nuclear pore complex</location>
    </subcellularLocation>
</comment>
<dbReference type="GO" id="GO:0045893">
    <property type="term" value="P:positive regulation of DNA-templated transcription"/>
    <property type="evidence" value="ECO:0007669"/>
    <property type="project" value="TreeGrafter"/>
</dbReference>
<keyword evidence="9" id="KW-0472">Membrane</keyword>
<keyword evidence="7 9" id="KW-0906">Nuclear pore complex</keyword>
<dbReference type="EMBL" id="UYRX01000074">
    <property type="protein sequence ID" value="VDK72654.1"/>
    <property type="molecule type" value="Genomic_DNA"/>
</dbReference>
<evidence type="ECO:0000256" key="9">
    <source>
        <dbReference type="RuleBase" id="RU365073"/>
    </source>
</evidence>
<evidence type="ECO:0000313" key="10">
    <source>
        <dbReference type="EMBL" id="VDK72654.1"/>
    </source>
</evidence>
<dbReference type="EMBL" id="UYRX01000093">
    <property type="protein sequence ID" value="VDK73573.1"/>
    <property type="molecule type" value="Genomic_DNA"/>
</dbReference>
<dbReference type="GO" id="GO:0006406">
    <property type="term" value="P:mRNA export from nucleus"/>
    <property type="evidence" value="ECO:0007669"/>
    <property type="project" value="TreeGrafter"/>
</dbReference>
<sequence length="616" mass="69690">MEACKCKRYAAFDASTSEIVVALSDIDEARSTGTSDNAPVGDLIRAVSIKHVNQTIFKHPGMLLLVHESHFIFSRAQHDAKLVTLTVSDVLSYSLQYRSIIRSTLSTIPVSEFEIRESLTTAELIWSLVEAIFIKTHDSSVVVDLMTWARLCLAHTPYVDEISNLLRGSKIKRLDKQHFWHQIIYFVLSGMFNNAVTFLETYGDLCDDDAVRCLAKVISEIKMDLLSNENTAMDFVSAQEEVRNMCASGHFRTNAEAEKVAMIVAGDIPTITSVSAQLDNWFELVPPYLLFVRPCATLPQLRDVVKDCLKIFGISKCDGIDAVMCELFSLEALRALHRISTSSTNWWFPAHLADLLQKADERITNAFGTDIRQHLVIEYGSSLFSEPGLWQVGFDYLRETGDEGLAHLKLLIEQVPVDNETVATKLCSLCDEVGFDQTRKDIARVMAYRLLRANRWGSALSWAIRSRDVGIVSTVADEVLLKCAPDEFSSIIVVEHFTEVMLLSSSFAFLHRFYKFRKLLQSDQKVKAAELLVELIVSNVVPRNFDIILISDLISLLGYEDEIILSKDGTERLLEYLIHYEADSSFDHNFDVWRMRLRTVRYLLLQNLARNITSSS</sequence>
<proteinExistence type="inferred from homology"/>
<dbReference type="PANTHER" id="PTHR13373">
    <property type="entry name" value="FROUNT PROTEIN-RELATED"/>
    <property type="match status" value="1"/>
</dbReference>
<comment type="subunit">
    <text evidence="9">Component of the nuclear pore complex (NPC).</text>
</comment>
<dbReference type="GO" id="GO:0031965">
    <property type="term" value="C:nuclear membrane"/>
    <property type="evidence" value="ECO:0007669"/>
    <property type="project" value="UniProtKB-UniRule"/>
</dbReference>
<evidence type="ECO:0000256" key="1">
    <source>
        <dbReference type="ARBA" id="ARBA00004567"/>
    </source>
</evidence>
<evidence type="ECO:0000256" key="3">
    <source>
        <dbReference type="ARBA" id="ARBA00022448"/>
    </source>
</evidence>